<keyword evidence="5" id="KW-1185">Reference proteome</keyword>
<feature type="transmembrane region" description="Helical" evidence="3">
    <location>
        <begin position="613"/>
        <end position="633"/>
    </location>
</feature>
<dbReference type="eggNOG" id="ENOG502RZP4">
    <property type="taxonomic scope" value="Eukaryota"/>
</dbReference>
<evidence type="ECO:0000256" key="3">
    <source>
        <dbReference type="SAM" id="Phobius"/>
    </source>
</evidence>
<keyword evidence="1" id="KW-0175">Coiled coil</keyword>
<feature type="compositionally biased region" description="Basic and acidic residues" evidence="2">
    <location>
        <begin position="1"/>
        <end position="20"/>
    </location>
</feature>
<feature type="compositionally biased region" description="Polar residues" evidence="2">
    <location>
        <begin position="179"/>
        <end position="190"/>
    </location>
</feature>
<organism evidence="4 5">
    <name type="scientific">Naumovozyma dairenensis (strain ATCC 10597 / BCRC 20456 / CBS 421 / NBRC 0211 / NRRL Y-12639)</name>
    <name type="common">Saccharomyces dairenensis</name>
    <dbReference type="NCBI Taxonomy" id="1071378"/>
    <lineage>
        <taxon>Eukaryota</taxon>
        <taxon>Fungi</taxon>
        <taxon>Dikarya</taxon>
        <taxon>Ascomycota</taxon>
        <taxon>Saccharomycotina</taxon>
        <taxon>Saccharomycetes</taxon>
        <taxon>Saccharomycetales</taxon>
        <taxon>Saccharomycetaceae</taxon>
        <taxon>Naumovozyma</taxon>
    </lineage>
</organism>
<keyword evidence="3" id="KW-0472">Membrane</keyword>
<sequence>MDRLIARMEPSHISLEKSEELPISGNISSPSLTRTRRKLLRNNRETSWVPNHSTSNPSSSSSSSLSSSASSNAKTSPGPPMQNSSPVSPRQHTDVNKLPSRNTSKTSIKQEDIAPQPRIPQIKLNDHSIMKNNEKRIGTDMTEEDDNEDDKPILIRRTSRKNLASLLERAAKKKVHRAPTTSTKQVDYSSSNTGTFSECMFKSTDDFNAFNKTDDSLANLEGENDAISAKLGLSNSSRNKLRSSSSSPYERDKNKKNLFIDIKGNIVEEVYKVTRIKKSFNSLHDKDRLINQFLQPRNGLPSSSLQLKFSGTMTPLDHRSGFTGSLDHSNKSLQSLLYHDLENPSTTTSSFLYREDQVSPSHFLKLSRGSESSEAMDSNSSSSTSSSSSLRSSASSSRSSSSESISSHSSSFTSDSSASVSSKSSSIRHTNSPGKSSSFEDSELNDALEDMDDDLNTTTTTDLTLDINEVGYYDYHMSLRLKNCELMMKDNLKNIILQRENELSKNLSNFDLQYDDLKRIRGQIINLQKLVENDYLVILREDFNAENKNSFESHLTKILDMNVTKLEELEIRMKNCADRLNQQKETMKKLESLSFLENSLKISKKNSKFLYKYWFLLYDLLVLGFLLLLAYFVTHKRYG</sequence>
<feature type="compositionally biased region" description="Polar residues" evidence="2">
    <location>
        <begin position="81"/>
        <end position="90"/>
    </location>
</feature>
<protein>
    <submittedName>
        <fullName evidence="4">Uncharacterized protein</fullName>
    </submittedName>
</protein>
<evidence type="ECO:0000313" key="4">
    <source>
        <dbReference type="EMBL" id="CCD26432.1"/>
    </source>
</evidence>
<gene>
    <name evidence="4" type="primary">NDAI0H02580</name>
    <name evidence="4" type="ordered locus">NDAI_0H02580</name>
</gene>
<keyword evidence="3" id="KW-1133">Transmembrane helix</keyword>
<dbReference type="RefSeq" id="XP_003671675.1">
    <property type="nucleotide sequence ID" value="XM_003671627.1"/>
</dbReference>
<feature type="region of interest" description="Disordered" evidence="2">
    <location>
        <begin position="367"/>
        <end position="441"/>
    </location>
</feature>
<dbReference type="EMBL" id="HE580274">
    <property type="protein sequence ID" value="CCD26432.1"/>
    <property type="molecule type" value="Genomic_DNA"/>
</dbReference>
<dbReference type="Proteomes" id="UP000000689">
    <property type="component" value="Chromosome 8"/>
</dbReference>
<feature type="compositionally biased region" description="Low complexity" evidence="2">
    <location>
        <begin position="53"/>
        <end position="76"/>
    </location>
</feature>
<evidence type="ECO:0000256" key="2">
    <source>
        <dbReference type="SAM" id="MobiDB-lite"/>
    </source>
</evidence>
<dbReference type="InterPro" id="IPR025752">
    <property type="entry name" value="HPH_family"/>
</dbReference>
<feature type="region of interest" description="Disordered" evidence="2">
    <location>
        <begin position="1"/>
        <end position="127"/>
    </location>
</feature>
<dbReference type="GO" id="GO:0005783">
    <property type="term" value="C:endoplasmic reticulum"/>
    <property type="evidence" value="ECO:0007669"/>
    <property type="project" value="InterPro"/>
</dbReference>
<evidence type="ECO:0000256" key="1">
    <source>
        <dbReference type="SAM" id="Coils"/>
    </source>
</evidence>
<feature type="compositionally biased region" description="Low complexity" evidence="2">
    <location>
        <begin position="370"/>
        <end position="425"/>
    </location>
</feature>
<accession>G0WF71</accession>
<dbReference type="GeneID" id="11495963"/>
<keyword evidence="3" id="KW-0812">Transmembrane</keyword>
<dbReference type="Pfam" id="PF13694">
    <property type="entry name" value="Hph"/>
    <property type="match status" value="1"/>
</dbReference>
<feature type="region of interest" description="Disordered" evidence="2">
    <location>
        <begin position="170"/>
        <end position="190"/>
    </location>
</feature>
<dbReference type="HOGENOM" id="CLU_428321_0_0_1"/>
<name>G0WF71_NAUDC</name>
<dbReference type="OMA" id="KYEMEHH"/>
<proteinExistence type="predicted"/>
<feature type="compositionally biased region" description="Polar residues" evidence="2">
    <location>
        <begin position="427"/>
        <end position="439"/>
    </location>
</feature>
<dbReference type="OrthoDB" id="4068598at2759"/>
<reference evidence="4 5" key="1">
    <citation type="journal article" date="2011" name="Proc. Natl. Acad. Sci. U.S.A.">
        <title>Evolutionary erosion of yeast sex chromosomes by mating-type switching accidents.</title>
        <authorList>
            <person name="Gordon J.L."/>
            <person name="Armisen D."/>
            <person name="Proux-Wera E."/>
            <person name="Oheigeartaigh S.S."/>
            <person name="Byrne K.P."/>
            <person name="Wolfe K.H."/>
        </authorList>
    </citation>
    <scope>NUCLEOTIDE SEQUENCE [LARGE SCALE GENOMIC DNA]</scope>
    <source>
        <strain evidence="5">ATCC 10597 / BCRC 20456 / CBS 421 / NBRC 0211 / NRRL Y-12639</strain>
    </source>
</reference>
<dbReference type="AlphaFoldDB" id="G0WF71"/>
<dbReference type="KEGG" id="ndi:NDAI_0H02580"/>
<evidence type="ECO:0000313" key="5">
    <source>
        <dbReference type="Proteomes" id="UP000000689"/>
    </source>
</evidence>
<feature type="coiled-coil region" evidence="1">
    <location>
        <begin position="566"/>
        <end position="593"/>
    </location>
</feature>